<gene>
    <name evidence="18" type="primary">recG</name>
    <name evidence="18" type="ORF">HFQ13_11665</name>
</gene>
<dbReference type="GO" id="GO:0043138">
    <property type="term" value="F:3'-5' DNA helicase activity"/>
    <property type="evidence" value="ECO:0007669"/>
    <property type="project" value="UniProtKB-EC"/>
</dbReference>
<dbReference type="Pfam" id="PF00270">
    <property type="entry name" value="DEAD"/>
    <property type="match status" value="1"/>
</dbReference>
<dbReference type="InterPro" id="IPR011545">
    <property type="entry name" value="DEAD/DEAH_box_helicase_dom"/>
</dbReference>
<evidence type="ECO:0000256" key="14">
    <source>
        <dbReference type="ARBA" id="ARBA00048988"/>
    </source>
</evidence>
<dbReference type="RefSeq" id="WP_215870922.1">
    <property type="nucleotide sequence ID" value="NZ_JAAXYO010000165.1"/>
</dbReference>
<keyword evidence="19" id="KW-1185">Reference proteome</keyword>
<accession>A0AAE2YRJ3</accession>
<dbReference type="GO" id="GO:0005524">
    <property type="term" value="F:ATP binding"/>
    <property type="evidence" value="ECO:0007669"/>
    <property type="project" value="UniProtKB-KW"/>
</dbReference>
<dbReference type="InterPro" id="IPR027417">
    <property type="entry name" value="P-loop_NTPase"/>
</dbReference>
<dbReference type="FunFam" id="3.40.50.300:FF:000391">
    <property type="entry name" value="ATP-dependent DNA helicase RecG"/>
    <property type="match status" value="1"/>
</dbReference>
<evidence type="ECO:0000256" key="8">
    <source>
        <dbReference type="ARBA" id="ARBA00023125"/>
    </source>
</evidence>
<protein>
    <recommendedName>
        <fullName evidence="2 15">ATP-dependent DNA helicase RecG</fullName>
        <ecNumber evidence="13 15">5.6.2.4</ecNumber>
    </recommendedName>
</protein>
<dbReference type="GO" id="GO:0006281">
    <property type="term" value="P:DNA repair"/>
    <property type="evidence" value="ECO:0007669"/>
    <property type="project" value="UniProtKB-UniRule"/>
</dbReference>
<dbReference type="Gene3D" id="2.40.50.140">
    <property type="entry name" value="Nucleic acid-binding proteins"/>
    <property type="match status" value="1"/>
</dbReference>
<dbReference type="InterPro" id="IPR012340">
    <property type="entry name" value="NA-bd_OB-fold"/>
</dbReference>
<keyword evidence="10 15" id="KW-0234">DNA repair</keyword>
<evidence type="ECO:0000256" key="5">
    <source>
        <dbReference type="ARBA" id="ARBA00022801"/>
    </source>
</evidence>
<feature type="domain" description="Helicase ATP-binding" evidence="16">
    <location>
        <begin position="277"/>
        <end position="438"/>
    </location>
</feature>
<comment type="similarity">
    <text evidence="1 15">Belongs to the helicase family. RecG subfamily.</text>
</comment>
<dbReference type="PANTHER" id="PTHR47964">
    <property type="entry name" value="ATP-DEPENDENT DNA HELICASE HOMOLOG RECG, CHLOROPLASTIC"/>
    <property type="match status" value="1"/>
</dbReference>
<comment type="catalytic activity">
    <reaction evidence="14 15">
        <text>ATP + H2O = ADP + phosphate + H(+)</text>
        <dbReference type="Rhea" id="RHEA:13065"/>
        <dbReference type="ChEBI" id="CHEBI:15377"/>
        <dbReference type="ChEBI" id="CHEBI:15378"/>
        <dbReference type="ChEBI" id="CHEBI:30616"/>
        <dbReference type="ChEBI" id="CHEBI:43474"/>
        <dbReference type="ChEBI" id="CHEBI:456216"/>
        <dbReference type="EC" id="5.6.2.4"/>
    </reaction>
</comment>
<evidence type="ECO:0000256" key="10">
    <source>
        <dbReference type="ARBA" id="ARBA00023204"/>
    </source>
</evidence>
<dbReference type="InterPro" id="IPR047112">
    <property type="entry name" value="RecG/Mfd"/>
</dbReference>
<evidence type="ECO:0000259" key="17">
    <source>
        <dbReference type="PROSITE" id="PS51194"/>
    </source>
</evidence>
<organism evidence="18 19">
    <name type="scientific">Igneacidithiobacillus copahuensis</name>
    <dbReference type="NCBI Taxonomy" id="2724909"/>
    <lineage>
        <taxon>Bacteria</taxon>
        <taxon>Pseudomonadati</taxon>
        <taxon>Pseudomonadota</taxon>
        <taxon>Acidithiobacillia</taxon>
        <taxon>Acidithiobacillales</taxon>
        <taxon>Acidithiobacillaceae</taxon>
        <taxon>Igneacidithiobacillus</taxon>
    </lineage>
</organism>
<evidence type="ECO:0000256" key="13">
    <source>
        <dbReference type="ARBA" id="ARBA00034808"/>
    </source>
</evidence>
<keyword evidence="11" id="KW-0413">Isomerase</keyword>
<sequence length="683" mass="76372">MAVSRPALRLQDSLAALPGIGPALAGRMAGLGLTRIEDLLFHLPLRFQDRRRLLPIASLRPGMECAVLGEIVDLQRQTGRREQWLLRLADASGAALRLRFFHLSPALRQQWHSGRRLWCFGELRAGLQGLEMVHPEWQLADRGDFRPPEHLTPFYPSTQGIHQQQWRRFIAAAQELLPSLADPLQAYFPDWPSMADSIRYLHRGGERAPMAADREWQRVALEELLAHHLALRRERRKSAAQLAESVPDPRLWQRLRRTLSFSPTSAQERVIAEAVADLASQRPMRRLVQGDVGSGKTLVAVAILLHVVAAGKQVAVMAPTEILAVQLYERLQSWLSSLDVAVGLLLGSQGLRQRRTTMTDLQEGSLSVVCGTQALFQENVEFARLGLVIIDEQHRFGVEQRRRLLEKGDLPHLLVMTATPIPRTLAMTLHADLDISSIDELPPGRQPIDTLVLADDRREELIQRLHHLLAAGRQIYWVCPLIEESEILQLQAAETSYADLQAVLPEISIGLLHGRQRSEEKAQIMEAFRHGKLRILVATTVIEVGVDVPNASVMVIEHAERLGLAQLHQLRGRVGRGAQASVCILMYHAPLSAKARERLQILRASQDGFVIARKDLEMRGPGEFLGVRQSGERQLRIADLLRDEALLALLPGLAERLERDCPEAIDVLVQRWLGSGTAYAAIG</sequence>
<dbReference type="SMART" id="SM00490">
    <property type="entry name" value="HELICc"/>
    <property type="match status" value="1"/>
</dbReference>
<dbReference type="SUPFAM" id="SSF50249">
    <property type="entry name" value="Nucleic acid-binding proteins"/>
    <property type="match status" value="1"/>
</dbReference>
<evidence type="ECO:0000256" key="12">
    <source>
        <dbReference type="ARBA" id="ARBA00034617"/>
    </source>
</evidence>
<dbReference type="InterPro" id="IPR004609">
    <property type="entry name" value="ATP-dep_DNA_helicase_RecG"/>
</dbReference>
<proteinExistence type="inferred from homology"/>
<dbReference type="InterPro" id="IPR014001">
    <property type="entry name" value="Helicase_ATP-bd"/>
</dbReference>
<comment type="function">
    <text evidence="15">Plays a critical role in recombination and DNA repair. Helps process Holliday junction intermediates to mature products by catalyzing branch migration. Has replication fork regression activity, unwinds stalled or blocked replication forks to make a HJ that can be resolved. Has a DNA unwinding activity characteristic of a DNA helicase with 3'-5' polarity.</text>
</comment>
<dbReference type="Gene3D" id="3.40.50.300">
    <property type="entry name" value="P-loop containing nucleotide triphosphate hydrolases"/>
    <property type="match status" value="2"/>
</dbReference>
<dbReference type="InterPro" id="IPR045562">
    <property type="entry name" value="RecG_dom3_C"/>
</dbReference>
<dbReference type="Pfam" id="PF19833">
    <property type="entry name" value="RecG_dom3_C"/>
    <property type="match status" value="1"/>
</dbReference>
<keyword evidence="7 15" id="KW-0067">ATP-binding</keyword>
<evidence type="ECO:0000256" key="4">
    <source>
        <dbReference type="ARBA" id="ARBA00022763"/>
    </source>
</evidence>
<dbReference type="PROSITE" id="PS51194">
    <property type="entry name" value="HELICASE_CTER"/>
    <property type="match status" value="1"/>
</dbReference>
<keyword evidence="9 15" id="KW-0233">DNA recombination</keyword>
<keyword evidence="8" id="KW-0238">DNA-binding</keyword>
<dbReference type="SMART" id="SM00487">
    <property type="entry name" value="DEXDc"/>
    <property type="match status" value="1"/>
</dbReference>
<dbReference type="SUPFAM" id="SSF52540">
    <property type="entry name" value="P-loop containing nucleoside triphosphate hydrolases"/>
    <property type="match status" value="1"/>
</dbReference>
<evidence type="ECO:0000256" key="1">
    <source>
        <dbReference type="ARBA" id="ARBA00007504"/>
    </source>
</evidence>
<evidence type="ECO:0000256" key="7">
    <source>
        <dbReference type="ARBA" id="ARBA00022840"/>
    </source>
</evidence>
<dbReference type="NCBIfam" id="TIGR00643">
    <property type="entry name" value="recG"/>
    <property type="match status" value="1"/>
</dbReference>
<evidence type="ECO:0000256" key="6">
    <source>
        <dbReference type="ARBA" id="ARBA00022806"/>
    </source>
</evidence>
<evidence type="ECO:0000256" key="3">
    <source>
        <dbReference type="ARBA" id="ARBA00022741"/>
    </source>
</evidence>
<dbReference type="Pfam" id="PF17191">
    <property type="entry name" value="RecG_wedge"/>
    <property type="match status" value="1"/>
</dbReference>
<evidence type="ECO:0000256" key="9">
    <source>
        <dbReference type="ARBA" id="ARBA00023172"/>
    </source>
</evidence>
<name>A0AAE2YRJ3_9PROT</name>
<keyword evidence="4 15" id="KW-0227">DNA damage</keyword>
<dbReference type="GO" id="GO:0003677">
    <property type="term" value="F:DNA binding"/>
    <property type="evidence" value="ECO:0007669"/>
    <property type="project" value="UniProtKB-KW"/>
</dbReference>
<dbReference type="CDD" id="cd04488">
    <property type="entry name" value="RecG_wedge_OBF"/>
    <property type="match status" value="1"/>
</dbReference>
<feature type="domain" description="Helicase C-terminal" evidence="17">
    <location>
        <begin position="474"/>
        <end position="617"/>
    </location>
</feature>
<comment type="caution">
    <text evidence="18">The sequence shown here is derived from an EMBL/GenBank/DDBJ whole genome shotgun (WGS) entry which is preliminary data.</text>
</comment>
<evidence type="ECO:0000313" key="19">
    <source>
        <dbReference type="Proteomes" id="UP001197378"/>
    </source>
</evidence>
<dbReference type="CDD" id="cd17992">
    <property type="entry name" value="DEXHc_RecG"/>
    <property type="match status" value="1"/>
</dbReference>
<dbReference type="GO" id="GO:0016787">
    <property type="term" value="F:hydrolase activity"/>
    <property type="evidence" value="ECO:0007669"/>
    <property type="project" value="UniProtKB-KW"/>
</dbReference>
<dbReference type="InterPro" id="IPR001650">
    <property type="entry name" value="Helicase_C-like"/>
</dbReference>
<dbReference type="Pfam" id="PF00271">
    <property type="entry name" value="Helicase_C"/>
    <property type="match status" value="1"/>
</dbReference>
<keyword evidence="6 15" id="KW-0347">Helicase</keyword>
<dbReference type="Proteomes" id="UP001197378">
    <property type="component" value="Unassembled WGS sequence"/>
</dbReference>
<evidence type="ECO:0000313" key="18">
    <source>
        <dbReference type="EMBL" id="MBU2788847.1"/>
    </source>
</evidence>
<evidence type="ECO:0000259" key="16">
    <source>
        <dbReference type="PROSITE" id="PS51192"/>
    </source>
</evidence>
<comment type="catalytic activity">
    <reaction evidence="12 15">
        <text>Couples ATP hydrolysis with the unwinding of duplex DNA by translocating in the 3'-5' direction.</text>
        <dbReference type="EC" id="5.6.2.4"/>
    </reaction>
</comment>
<dbReference type="InterPro" id="IPR033454">
    <property type="entry name" value="RecG_wedge"/>
</dbReference>
<dbReference type="AlphaFoldDB" id="A0AAE2YRJ3"/>
<dbReference type="EC" id="5.6.2.4" evidence="13 15"/>
<dbReference type="EMBL" id="JAAXYO010000165">
    <property type="protein sequence ID" value="MBU2788847.1"/>
    <property type="molecule type" value="Genomic_DNA"/>
</dbReference>
<dbReference type="GO" id="GO:0006310">
    <property type="term" value="P:DNA recombination"/>
    <property type="evidence" value="ECO:0007669"/>
    <property type="project" value="UniProtKB-UniRule"/>
</dbReference>
<keyword evidence="3 15" id="KW-0547">Nucleotide-binding</keyword>
<reference evidence="18" key="1">
    <citation type="journal article" date="2021" name="ISME J.">
        <title>Genomic evolution of the class Acidithiobacillia: deep-branching Proteobacteria living in extreme acidic conditions.</title>
        <authorList>
            <person name="Moya-Beltran A."/>
            <person name="Beard S."/>
            <person name="Rojas-Villalobos C."/>
            <person name="Issotta F."/>
            <person name="Gallardo Y."/>
            <person name="Ulloa R."/>
            <person name="Giaveno A."/>
            <person name="Degli Esposti M."/>
            <person name="Johnson D.B."/>
            <person name="Quatrini R."/>
        </authorList>
    </citation>
    <scope>NUCLEOTIDE SEQUENCE</scope>
    <source>
        <strain evidence="18">VAN18-1</strain>
    </source>
</reference>
<dbReference type="PROSITE" id="PS51192">
    <property type="entry name" value="HELICASE_ATP_BIND_1"/>
    <property type="match status" value="1"/>
</dbReference>
<dbReference type="PANTHER" id="PTHR47964:SF1">
    <property type="entry name" value="ATP-DEPENDENT DNA HELICASE HOMOLOG RECG, CHLOROPLASTIC"/>
    <property type="match status" value="1"/>
</dbReference>
<dbReference type="NCBIfam" id="NF008163">
    <property type="entry name" value="PRK10917.1-1"/>
    <property type="match status" value="1"/>
</dbReference>
<evidence type="ECO:0000256" key="15">
    <source>
        <dbReference type="RuleBase" id="RU363016"/>
    </source>
</evidence>
<evidence type="ECO:0000256" key="11">
    <source>
        <dbReference type="ARBA" id="ARBA00023235"/>
    </source>
</evidence>
<keyword evidence="5 15" id="KW-0378">Hydrolase</keyword>
<dbReference type="NCBIfam" id="NF008168">
    <property type="entry name" value="PRK10917.2-2"/>
    <property type="match status" value="1"/>
</dbReference>
<evidence type="ECO:0000256" key="2">
    <source>
        <dbReference type="ARBA" id="ARBA00017846"/>
    </source>
</evidence>